<dbReference type="InterPro" id="IPR009057">
    <property type="entry name" value="Homeodomain-like_sf"/>
</dbReference>
<name>A0A3S2TT10_9BACI</name>
<comment type="caution">
    <text evidence="6">The sequence shown here is derived from an EMBL/GenBank/DDBJ whole genome shotgun (WGS) entry which is preliminary data.</text>
</comment>
<dbReference type="InterPro" id="IPR000281">
    <property type="entry name" value="HTH_RpiR"/>
</dbReference>
<keyword evidence="1" id="KW-0805">Transcription regulation</keyword>
<reference evidence="6 7" key="1">
    <citation type="submission" date="2019-01" db="EMBL/GenBank/DDBJ databases">
        <title>Bacillus sp. M5HDSG1-1, whole genome shotgun sequence.</title>
        <authorList>
            <person name="Tuo L."/>
        </authorList>
    </citation>
    <scope>NUCLEOTIDE SEQUENCE [LARGE SCALE GENOMIC DNA]</scope>
    <source>
        <strain evidence="6 7">M5HDSG1-1</strain>
    </source>
</reference>
<dbReference type="PROSITE" id="PS51464">
    <property type="entry name" value="SIS"/>
    <property type="match status" value="1"/>
</dbReference>
<dbReference type="RefSeq" id="WP_127739534.1">
    <property type="nucleotide sequence ID" value="NZ_JARMUY010000026.1"/>
</dbReference>
<dbReference type="Gene3D" id="3.40.50.10490">
    <property type="entry name" value="Glucose-6-phosphate isomerase like protein, domain 1"/>
    <property type="match status" value="1"/>
</dbReference>
<keyword evidence="3" id="KW-0804">Transcription</keyword>
<dbReference type="PANTHER" id="PTHR30514">
    <property type="entry name" value="GLUCOKINASE"/>
    <property type="match status" value="1"/>
</dbReference>
<feature type="domain" description="HTH rpiR-type" evidence="4">
    <location>
        <begin position="4"/>
        <end position="80"/>
    </location>
</feature>
<organism evidence="6 7">
    <name type="scientific">Niallia taxi</name>
    <dbReference type="NCBI Taxonomy" id="2499688"/>
    <lineage>
        <taxon>Bacteria</taxon>
        <taxon>Bacillati</taxon>
        <taxon>Bacillota</taxon>
        <taxon>Bacilli</taxon>
        <taxon>Bacillales</taxon>
        <taxon>Bacillaceae</taxon>
        <taxon>Niallia</taxon>
    </lineage>
</organism>
<dbReference type="InterPro" id="IPR035472">
    <property type="entry name" value="RpiR-like_SIS"/>
</dbReference>
<dbReference type="SUPFAM" id="SSF46689">
    <property type="entry name" value="Homeodomain-like"/>
    <property type="match status" value="1"/>
</dbReference>
<keyword evidence="7" id="KW-1185">Reference proteome</keyword>
<gene>
    <name evidence="6" type="ORF">EM808_17740</name>
</gene>
<evidence type="ECO:0000313" key="7">
    <source>
        <dbReference type="Proteomes" id="UP000288024"/>
    </source>
</evidence>
<evidence type="ECO:0000313" key="6">
    <source>
        <dbReference type="EMBL" id="RVT60281.1"/>
    </source>
</evidence>
<accession>A0A3S2TT10</accession>
<evidence type="ECO:0000256" key="3">
    <source>
        <dbReference type="ARBA" id="ARBA00023163"/>
    </source>
</evidence>
<dbReference type="Proteomes" id="UP000288024">
    <property type="component" value="Unassembled WGS sequence"/>
</dbReference>
<dbReference type="GO" id="GO:0003677">
    <property type="term" value="F:DNA binding"/>
    <property type="evidence" value="ECO:0007669"/>
    <property type="project" value="UniProtKB-KW"/>
</dbReference>
<dbReference type="GO" id="GO:0097367">
    <property type="term" value="F:carbohydrate derivative binding"/>
    <property type="evidence" value="ECO:0007669"/>
    <property type="project" value="InterPro"/>
</dbReference>
<dbReference type="AlphaFoldDB" id="A0A3S2TT10"/>
<keyword evidence="2" id="KW-0238">DNA-binding</keyword>
<dbReference type="PROSITE" id="PS51071">
    <property type="entry name" value="HTH_RPIR"/>
    <property type="match status" value="1"/>
</dbReference>
<feature type="domain" description="SIS" evidence="5">
    <location>
        <begin position="124"/>
        <end position="265"/>
    </location>
</feature>
<dbReference type="InterPro" id="IPR036388">
    <property type="entry name" value="WH-like_DNA-bd_sf"/>
</dbReference>
<dbReference type="SUPFAM" id="SSF53697">
    <property type="entry name" value="SIS domain"/>
    <property type="match status" value="1"/>
</dbReference>
<sequence>MVSVNILVRIESVIDELPNSERKVAQYILENADHIVRMSVHELATQANASSAAVIRLCRSIGVEGYSELKLSLSSQLSHSLKSGFYDIEHNETIQSIKGKIVSNSVQVIKETAIELDEEIIDRTIESIKNADVIYVYGLGASSLVADDIMQKWSRLGKVVVAIQDAHIYASILSGVAKNCIFFCVSNTGETSEVLSLVDIAKEAGCQTIGLSRFGQNSLSQKVGLSLQYVRAPEAQFRSAATSSILAQFTTVDIIFYAYVSKYYEDSMEKIVNSRNAVLKFSQKK</sequence>
<dbReference type="GO" id="GO:1901135">
    <property type="term" value="P:carbohydrate derivative metabolic process"/>
    <property type="evidence" value="ECO:0007669"/>
    <property type="project" value="InterPro"/>
</dbReference>
<dbReference type="CDD" id="cd05013">
    <property type="entry name" value="SIS_RpiR"/>
    <property type="match status" value="1"/>
</dbReference>
<evidence type="ECO:0000259" key="5">
    <source>
        <dbReference type="PROSITE" id="PS51464"/>
    </source>
</evidence>
<dbReference type="Gene3D" id="1.10.10.10">
    <property type="entry name" value="Winged helix-like DNA-binding domain superfamily/Winged helix DNA-binding domain"/>
    <property type="match status" value="1"/>
</dbReference>
<evidence type="ECO:0000259" key="4">
    <source>
        <dbReference type="PROSITE" id="PS51071"/>
    </source>
</evidence>
<dbReference type="Pfam" id="PF01380">
    <property type="entry name" value="SIS"/>
    <property type="match status" value="1"/>
</dbReference>
<dbReference type="Pfam" id="PF01418">
    <property type="entry name" value="HTH_6"/>
    <property type="match status" value="1"/>
</dbReference>
<dbReference type="GO" id="GO:0003700">
    <property type="term" value="F:DNA-binding transcription factor activity"/>
    <property type="evidence" value="ECO:0007669"/>
    <property type="project" value="InterPro"/>
</dbReference>
<dbReference type="InterPro" id="IPR001347">
    <property type="entry name" value="SIS_dom"/>
</dbReference>
<dbReference type="InterPro" id="IPR047640">
    <property type="entry name" value="RpiR-like"/>
</dbReference>
<dbReference type="PANTHER" id="PTHR30514:SF10">
    <property type="entry name" value="MURR_RPIR FAMILY TRANSCRIPTIONAL REGULATOR"/>
    <property type="match status" value="1"/>
</dbReference>
<evidence type="ECO:0000256" key="1">
    <source>
        <dbReference type="ARBA" id="ARBA00023015"/>
    </source>
</evidence>
<dbReference type="EMBL" id="RZTZ01000007">
    <property type="protein sequence ID" value="RVT60281.1"/>
    <property type="molecule type" value="Genomic_DNA"/>
</dbReference>
<protein>
    <submittedName>
        <fullName evidence="6">MurR/RpiR family transcriptional regulator</fullName>
    </submittedName>
</protein>
<proteinExistence type="predicted"/>
<evidence type="ECO:0000256" key="2">
    <source>
        <dbReference type="ARBA" id="ARBA00023125"/>
    </source>
</evidence>
<dbReference type="InterPro" id="IPR046348">
    <property type="entry name" value="SIS_dom_sf"/>
</dbReference>